<reference evidence="2 3" key="1">
    <citation type="journal article" date="2017" name="Curr. Biol.">
        <title>Genome architecture and evolution of a unichromosomal asexual nematode.</title>
        <authorList>
            <person name="Fradin H."/>
            <person name="Zegar C."/>
            <person name="Gutwein M."/>
            <person name="Lucas J."/>
            <person name="Kovtun M."/>
            <person name="Corcoran D."/>
            <person name="Baugh L.R."/>
            <person name="Kiontke K."/>
            <person name="Gunsalus K."/>
            <person name="Fitch D.H."/>
            <person name="Piano F."/>
        </authorList>
    </citation>
    <scope>NUCLEOTIDE SEQUENCE [LARGE SCALE GENOMIC DNA]</scope>
    <source>
        <strain evidence="2">PF1309</strain>
    </source>
</reference>
<evidence type="ECO:0000256" key="1">
    <source>
        <dbReference type="SAM" id="MobiDB-lite"/>
    </source>
</evidence>
<dbReference type="EMBL" id="LIAE01007759">
    <property type="protein sequence ID" value="PAV77147.1"/>
    <property type="molecule type" value="Genomic_DNA"/>
</dbReference>
<gene>
    <name evidence="2" type="ORF">WR25_17360</name>
</gene>
<sequence>MYLTGSSLAEDQAQAPISNYFGKRGGARAFLTDKRGGARSFHQNYDGFDVERRGGGRVWGYGPASNTDLAAALAMGGSQPQKRGGGRNIPERENSQERLR</sequence>
<dbReference type="AlphaFoldDB" id="A0A2A2KTI6"/>
<evidence type="ECO:0000313" key="3">
    <source>
        <dbReference type="Proteomes" id="UP000218231"/>
    </source>
</evidence>
<accession>A0A2A2KTI6</accession>
<feature type="compositionally biased region" description="Basic and acidic residues" evidence="1">
    <location>
        <begin position="89"/>
        <end position="100"/>
    </location>
</feature>
<dbReference type="OrthoDB" id="5803199at2759"/>
<feature type="region of interest" description="Disordered" evidence="1">
    <location>
        <begin position="74"/>
        <end position="100"/>
    </location>
</feature>
<organism evidence="2 3">
    <name type="scientific">Diploscapter pachys</name>
    <dbReference type="NCBI Taxonomy" id="2018661"/>
    <lineage>
        <taxon>Eukaryota</taxon>
        <taxon>Metazoa</taxon>
        <taxon>Ecdysozoa</taxon>
        <taxon>Nematoda</taxon>
        <taxon>Chromadorea</taxon>
        <taxon>Rhabditida</taxon>
        <taxon>Rhabditina</taxon>
        <taxon>Rhabditomorpha</taxon>
        <taxon>Rhabditoidea</taxon>
        <taxon>Rhabditidae</taxon>
        <taxon>Diploscapter</taxon>
    </lineage>
</organism>
<dbReference type="Proteomes" id="UP000218231">
    <property type="component" value="Unassembled WGS sequence"/>
</dbReference>
<evidence type="ECO:0000313" key="2">
    <source>
        <dbReference type="EMBL" id="PAV77147.1"/>
    </source>
</evidence>
<keyword evidence="3" id="KW-1185">Reference proteome</keyword>
<name>A0A2A2KTI6_9BILA</name>
<protein>
    <submittedName>
        <fullName evidence="2">Uncharacterized protein</fullName>
    </submittedName>
</protein>
<comment type="caution">
    <text evidence="2">The sequence shown here is derived from an EMBL/GenBank/DDBJ whole genome shotgun (WGS) entry which is preliminary data.</text>
</comment>
<proteinExistence type="predicted"/>